<dbReference type="KEGG" id="cama:F384_12420"/>
<dbReference type="Proteomes" id="UP000034085">
    <property type="component" value="Chromosome"/>
</dbReference>
<dbReference type="InterPro" id="IPR003314">
    <property type="entry name" value="Mu-type_HTH"/>
</dbReference>
<dbReference type="RefSeq" id="WP_046498092.1">
    <property type="nucleotide sequence ID" value="NZ_CP011132.1"/>
</dbReference>
<proteinExistence type="predicted"/>
<evidence type="ECO:0000313" key="2">
    <source>
        <dbReference type="EMBL" id="AKE61935.1"/>
    </source>
</evidence>
<dbReference type="InterPro" id="IPR036388">
    <property type="entry name" value="WH-like_DNA-bd_sf"/>
</dbReference>
<dbReference type="SUPFAM" id="SSF46955">
    <property type="entry name" value="Putative DNA-binding domain"/>
    <property type="match status" value="1"/>
</dbReference>
<dbReference type="EMBL" id="CP011132">
    <property type="protein sequence ID" value="AKE61935.1"/>
    <property type="molecule type" value="Genomic_DNA"/>
</dbReference>
<dbReference type="OrthoDB" id="5676324at2"/>
<dbReference type="PROSITE" id="PS51702">
    <property type="entry name" value="HTH_MU"/>
    <property type="match status" value="1"/>
</dbReference>
<accession>A0A0F6RIE2</accession>
<dbReference type="GO" id="GO:0003677">
    <property type="term" value="F:DNA binding"/>
    <property type="evidence" value="ECO:0007669"/>
    <property type="project" value="InterPro"/>
</dbReference>
<feature type="domain" description="HTH Mu-type" evidence="1">
    <location>
        <begin position="2"/>
        <end position="71"/>
    </location>
</feature>
<dbReference type="PATRIC" id="fig|1261127.3.peg.2599"/>
<gene>
    <name evidence="2" type="ORF">F384_12420</name>
</gene>
<protein>
    <submittedName>
        <fullName evidence="2">Bacteriophage protein</fullName>
    </submittedName>
</protein>
<reference evidence="2 3" key="1">
    <citation type="journal article" date="2013" name="Appl. Microbiol. Biotechnol.">
        <title>Glycerol assimilation and production of 1,3-propanediol by Citrobacter amalonaticus Y19.</title>
        <authorList>
            <person name="Ainala S.K."/>
            <person name="Ashok S."/>
            <person name="Ko Y."/>
            <person name="Park S."/>
        </authorList>
    </citation>
    <scope>NUCLEOTIDE SEQUENCE [LARGE SCALE GENOMIC DNA]</scope>
    <source>
        <strain evidence="2 3">Y19</strain>
    </source>
</reference>
<dbReference type="HOGENOM" id="CLU_137963_0_0_6"/>
<dbReference type="AlphaFoldDB" id="A0A0F6RIE2"/>
<name>A0A0F6RIE2_CITAM</name>
<evidence type="ECO:0000259" key="1">
    <source>
        <dbReference type="PROSITE" id="PS51702"/>
    </source>
</evidence>
<sequence length="124" mass="14076">MSKEWLTVQECIGLPGFPGSVPAVRNRLNSLSAGKEGIKRKRSKSKAWEYHISILPVYVRPYVVDSDPESVRNEASAWEAEPKEIWDMMFRLLTPEQQQQVTYLFGTKGIGAVLPSLFDDNSLY</sequence>
<organism evidence="2 3">
    <name type="scientific">Citrobacter amalonaticus Y19</name>
    <dbReference type="NCBI Taxonomy" id="1261127"/>
    <lineage>
        <taxon>Bacteria</taxon>
        <taxon>Pseudomonadati</taxon>
        <taxon>Pseudomonadota</taxon>
        <taxon>Gammaproteobacteria</taxon>
        <taxon>Enterobacterales</taxon>
        <taxon>Enterobacteriaceae</taxon>
        <taxon>Citrobacter</taxon>
    </lineage>
</organism>
<dbReference type="InterPro" id="IPR009061">
    <property type="entry name" value="DNA-bd_dom_put_sf"/>
</dbReference>
<evidence type="ECO:0000313" key="3">
    <source>
        <dbReference type="Proteomes" id="UP000034085"/>
    </source>
</evidence>
<dbReference type="Gene3D" id="1.10.10.10">
    <property type="entry name" value="Winged helix-like DNA-binding domain superfamily/Winged helix DNA-binding domain"/>
    <property type="match status" value="1"/>
</dbReference>